<name>A0A379MRF4_9BACT</name>
<dbReference type="AlphaFoldDB" id="A0A379MRF4"/>
<evidence type="ECO:0000313" key="3">
    <source>
        <dbReference type="Proteomes" id="UP000255233"/>
    </source>
</evidence>
<evidence type="ECO:0000259" key="1">
    <source>
        <dbReference type="Pfam" id="PF19569"/>
    </source>
</evidence>
<dbReference type="STRING" id="880526.GCA_000427365_02342"/>
<dbReference type="SUPFAM" id="SSF55961">
    <property type="entry name" value="Bet v1-like"/>
    <property type="match status" value="1"/>
</dbReference>
<dbReference type="Pfam" id="PF19569">
    <property type="entry name" value="START_2"/>
    <property type="match status" value="1"/>
</dbReference>
<gene>
    <name evidence="2" type="ORF">NCTC11190_01310</name>
</gene>
<dbReference type="InterPro" id="IPR023393">
    <property type="entry name" value="START-like_dom_sf"/>
</dbReference>
<organism evidence="2 3">
    <name type="scientific">Rikenella microfusus</name>
    <dbReference type="NCBI Taxonomy" id="28139"/>
    <lineage>
        <taxon>Bacteria</taxon>
        <taxon>Pseudomonadati</taxon>
        <taxon>Bacteroidota</taxon>
        <taxon>Bacteroidia</taxon>
        <taxon>Bacteroidales</taxon>
        <taxon>Rikenellaceae</taxon>
        <taxon>Rikenella</taxon>
    </lineage>
</organism>
<dbReference type="InterPro" id="IPR045736">
    <property type="entry name" value="START_2"/>
</dbReference>
<dbReference type="EMBL" id="UGVL01000001">
    <property type="protein sequence ID" value="SUE34093.1"/>
    <property type="molecule type" value="Genomic_DNA"/>
</dbReference>
<keyword evidence="3" id="KW-1185">Reference proteome</keyword>
<accession>A0A379MRF4</accession>
<dbReference type="Proteomes" id="UP000255233">
    <property type="component" value="Unassembled WGS sequence"/>
</dbReference>
<proteinExistence type="predicted"/>
<feature type="domain" description="START-like" evidence="1">
    <location>
        <begin position="1"/>
        <end position="116"/>
    </location>
</feature>
<sequence length="120" mass="14127">MEYPFRCTPGSLFRAVTTPLGLRGWFADNVVVSGTRYDFFWNKSMQTARLVHYKRNAYVRYQWEDSGEHYLEMRIAHQELTGDILLTVVDFAEEDERDGCKELWDTLIEKLKRAIGCPKK</sequence>
<evidence type="ECO:0000313" key="2">
    <source>
        <dbReference type="EMBL" id="SUE34093.1"/>
    </source>
</evidence>
<dbReference type="Gene3D" id="3.30.530.20">
    <property type="match status" value="1"/>
</dbReference>
<protein>
    <submittedName>
        <fullName evidence="2">Activator of Hsp90 ATPase homolog 1-like protein</fullName>
    </submittedName>
</protein>
<reference evidence="2 3" key="1">
    <citation type="submission" date="2018-06" db="EMBL/GenBank/DDBJ databases">
        <authorList>
            <consortium name="Pathogen Informatics"/>
            <person name="Doyle S."/>
        </authorList>
    </citation>
    <scope>NUCLEOTIDE SEQUENCE [LARGE SCALE GENOMIC DNA]</scope>
    <source>
        <strain evidence="2 3">NCTC11190</strain>
    </source>
</reference>